<evidence type="ECO:0000313" key="1">
    <source>
        <dbReference type="EMBL" id="GMR38133.1"/>
    </source>
</evidence>
<reference evidence="2" key="1">
    <citation type="submission" date="2022-10" db="EMBL/GenBank/DDBJ databases">
        <title>Genome assembly of Pristionchus species.</title>
        <authorList>
            <person name="Yoshida K."/>
            <person name="Sommer R.J."/>
        </authorList>
    </citation>
    <scope>NUCLEOTIDE SEQUENCE [LARGE SCALE GENOMIC DNA]</scope>
    <source>
        <strain evidence="2">RS5460</strain>
    </source>
</reference>
<evidence type="ECO:0000313" key="2">
    <source>
        <dbReference type="Proteomes" id="UP001328107"/>
    </source>
</evidence>
<dbReference type="EMBL" id="BTRK01000002">
    <property type="protein sequence ID" value="GMR38133.1"/>
    <property type="molecule type" value="Genomic_DNA"/>
</dbReference>
<gene>
    <name evidence="1" type="ORF">PMAYCL1PPCAC_08328</name>
</gene>
<feature type="non-terminal residue" evidence="1">
    <location>
        <position position="1"/>
    </location>
</feature>
<name>A0AAN5C5G3_9BILA</name>
<comment type="caution">
    <text evidence="1">The sequence shown here is derived from an EMBL/GenBank/DDBJ whole genome shotgun (WGS) entry which is preliminary data.</text>
</comment>
<protein>
    <submittedName>
        <fullName evidence="1">Uncharacterized protein</fullName>
    </submittedName>
</protein>
<accession>A0AAN5C5G3</accession>
<sequence>QCEFSTFTVIRKVKTIASTPQCVVNSCEKHPSTIHSYASHLLRHHKTSLKKERISLICDCGYEATSDHQHNHDQKCDGKKYTLNKLDE</sequence>
<proteinExistence type="predicted"/>
<organism evidence="1 2">
    <name type="scientific">Pristionchus mayeri</name>
    <dbReference type="NCBI Taxonomy" id="1317129"/>
    <lineage>
        <taxon>Eukaryota</taxon>
        <taxon>Metazoa</taxon>
        <taxon>Ecdysozoa</taxon>
        <taxon>Nematoda</taxon>
        <taxon>Chromadorea</taxon>
        <taxon>Rhabditida</taxon>
        <taxon>Rhabditina</taxon>
        <taxon>Diplogasteromorpha</taxon>
        <taxon>Diplogasteroidea</taxon>
        <taxon>Neodiplogasteridae</taxon>
        <taxon>Pristionchus</taxon>
    </lineage>
</organism>
<dbReference type="Proteomes" id="UP001328107">
    <property type="component" value="Unassembled WGS sequence"/>
</dbReference>
<dbReference type="AlphaFoldDB" id="A0AAN5C5G3"/>
<keyword evidence="2" id="KW-1185">Reference proteome</keyword>